<dbReference type="Proteomes" id="UP000324800">
    <property type="component" value="Unassembled WGS sequence"/>
</dbReference>
<dbReference type="Pfam" id="PF00078">
    <property type="entry name" value="RVT_1"/>
    <property type="match status" value="1"/>
</dbReference>
<name>A0A5J4WCX0_9EUKA</name>
<dbReference type="Gene3D" id="3.30.70.270">
    <property type="match status" value="1"/>
</dbReference>
<dbReference type="Gene3D" id="3.10.10.10">
    <property type="entry name" value="HIV Type 1 Reverse Transcriptase, subunit A, domain 1"/>
    <property type="match status" value="1"/>
</dbReference>
<dbReference type="PROSITE" id="PS50878">
    <property type="entry name" value="RT_POL"/>
    <property type="match status" value="1"/>
</dbReference>
<dbReference type="EMBL" id="SNRW01002462">
    <property type="protein sequence ID" value="KAA6392690.1"/>
    <property type="molecule type" value="Genomic_DNA"/>
</dbReference>
<dbReference type="InterPro" id="IPR000477">
    <property type="entry name" value="RT_dom"/>
</dbReference>
<evidence type="ECO:0000259" key="1">
    <source>
        <dbReference type="PROSITE" id="PS50878"/>
    </source>
</evidence>
<reference evidence="2 3" key="1">
    <citation type="submission" date="2019-03" db="EMBL/GenBank/DDBJ databases">
        <title>Single cell metagenomics reveals metabolic interactions within the superorganism composed of flagellate Streblomastix strix and complex community of Bacteroidetes bacteria on its surface.</title>
        <authorList>
            <person name="Treitli S.C."/>
            <person name="Kolisko M."/>
            <person name="Husnik F."/>
            <person name="Keeling P."/>
            <person name="Hampl V."/>
        </authorList>
    </citation>
    <scope>NUCLEOTIDE SEQUENCE [LARGE SCALE GENOMIC DNA]</scope>
    <source>
        <strain evidence="2">ST1C</strain>
    </source>
</reference>
<dbReference type="AlphaFoldDB" id="A0A5J4WCX0"/>
<accession>A0A5J4WCX0</accession>
<dbReference type="PANTHER" id="PTHR33050">
    <property type="entry name" value="REVERSE TRANSCRIPTASE DOMAIN-CONTAINING PROTEIN"/>
    <property type="match status" value="1"/>
</dbReference>
<dbReference type="InterPro" id="IPR043502">
    <property type="entry name" value="DNA/RNA_pol_sf"/>
</dbReference>
<dbReference type="InterPro" id="IPR043128">
    <property type="entry name" value="Rev_trsase/Diguanyl_cyclase"/>
</dbReference>
<comment type="caution">
    <text evidence="2">The sequence shown here is derived from an EMBL/GenBank/DDBJ whole genome shotgun (WGS) entry which is preliminary data.</text>
</comment>
<dbReference type="InterPro" id="IPR052055">
    <property type="entry name" value="Hepadnavirus_pol/RT"/>
</dbReference>
<feature type="domain" description="Reverse transcriptase" evidence="1">
    <location>
        <begin position="13"/>
        <end position="196"/>
    </location>
</feature>
<dbReference type="SUPFAM" id="SSF56672">
    <property type="entry name" value="DNA/RNA polymerases"/>
    <property type="match status" value="1"/>
</dbReference>
<evidence type="ECO:0000313" key="3">
    <source>
        <dbReference type="Proteomes" id="UP000324800"/>
    </source>
</evidence>
<sequence length="335" mass="39698">MLEYQKQQEKEMKDGVLIRTDNVRVFNLTFLVPKSNWKQRKILDYRKINNYTRMNKFKMEGSQFIKQIIEKADFATTLNLEEAYQHTKVSDNILSYFGFAFKGMTYCYRGLPYRFKNSPFKFNKTLVMALREIRRRFKIKISNYIDDIIVLHKDKSILKNVTLLVMQFLQDQGWKLQMKKCRIYPSTVFTYLGWKQSTQNMEVKMPRDRRHKMKEKLLEWIIAAHNYQIVKARDLASLVGDQNFFRFQFVEASLILNSMNHLLAQATKKAGWNCLVKLNKRILGNLYSQLHKIIENNPRNTNDISPTALFTTDAAEIGWGATLQSIRWNLMDAEQ</sequence>
<evidence type="ECO:0000313" key="2">
    <source>
        <dbReference type="EMBL" id="KAA6392690.1"/>
    </source>
</evidence>
<protein>
    <recommendedName>
        <fullName evidence="1">Reverse transcriptase domain-containing protein</fullName>
    </recommendedName>
</protein>
<organism evidence="2 3">
    <name type="scientific">Streblomastix strix</name>
    <dbReference type="NCBI Taxonomy" id="222440"/>
    <lineage>
        <taxon>Eukaryota</taxon>
        <taxon>Metamonada</taxon>
        <taxon>Preaxostyla</taxon>
        <taxon>Oxymonadida</taxon>
        <taxon>Streblomastigidae</taxon>
        <taxon>Streblomastix</taxon>
    </lineage>
</organism>
<proteinExistence type="predicted"/>
<gene>
    <name evidence="2" type="ORF">EZS28_011785</name>
</gene>
<dbReference type="OrthoDB" id="420169at2759"/>
<dbReference type="PANTHER" id="PTHR33050:SF7">
    <property type="entry name" value="RIBONUCLEASE H"/>
    <property type="match status" value="1"/>
</dbReference>